<sequence length="448" mass="50260">MEITKCEYCNTYVTNFEVHNCVKFGGQHRPNFATIPQNSYANLAEDIDVRTAEQMYYATRRSPTNQMNISRQQSILSNVHQPIYCKETAATEMVSQHGVENPYGYNPETSDFLFPDMYPFQENVPNSTQLQLPSGESKVFINQNLQSFQPSNSSHPPNISLSIAEPICLPEFQETSDQSNATINTTAQPSQASSRMQSTEIFCTNEMSSNFSSANHNFGESDSSWTNRLSQYSETSVETPILAIQNSRCNPVNHIPQTDSIHQTESFPSFDPLICDIHSKNRSTYCNSLCRNRESNIFKIYETGNPYFTDHVSLPSTSQISVQNRDSHAAKLRAMKFNEGTNTSKNMQGTDFSHGIADSASYASSSIQIQQRNFGSAIINSSTEPHAWGYSSSVSYSSGTYNARNISTRTTAKESSVNCREHSQDKILSRNPSLFNLDTILKKTVYMQ</sequence>
<accession>A0AAV4V4H3</accession>
<keyword evidence="2" id="KW-1185">Reference proteome</keyword>
<proteinExistence type="predicted"/>
<organism evidence="1 2">
    <name type="scientific">Caerostris darwini</name>
    <dbReference type="NCBI Taxonomy" id="1538125"/>
    <lineage>
        <taxon>Eukaryota</taxon>
        <taxon>Metazoa</taxon>
        <taxon>Ecdysozoa</taxon>
        <taxon>Arthropoda</taxon>
        <taxon>Chelicerata</taxon>
        <taxon>Arachnida</taxon>
        <taxon>Araneae</taxon>
        <taxon>Araneomorphae</taxon>
        <taxon>Entelegynae</taxon>
        <taxon>Araneoidea</taxon>
        <taxon>Araneidae</taxon>
        <taxon>Caerostris</taxon>
    </lineage>
</organism>
<name>A0AAV4V4H3_9ARAC</name>
<dbReference type="AlphaFoldDB" id="A0AAV4V4H3"/>
<dbReference type="EMBL" id="BPLQ01012335">
    <property type="protein sequence ID" value="GIY64564.1"/>
    <property type="molecule type" value="Genomic_DNA"/>
</dbReference>
<protein>
    <submittedName>
        <fullName evidence="1">Uncharacterized protein</fullName>
    </submittedName>
</protein>
<reference evidence="1 2" key="1">
    <citation type="submission" date="2021-06" db="EMBL/GenBank/DDBJ databases">
        <title>Caerostris darwini draft genome.</title>
        <authorList>
            <person name="Kono N."/>
            <person name="Arakawa K."/>
        </authorList>
    </citation>
    <scope>NUCLEOTIDE SEQUENCE [LARGE SCALE GENOMIC DNA]</scope>
</reference>
<dbReference type="Proteomes" id="UP001054837">
    <property type="component" value="Unassembled WGS sequence"/>
</dbReference>
<evidence type="ECO:0000313" key="1">
    <source>
        <dbReference type="EMBL" id="GIY64564.1"/>
    </source>
</evidence>
<comment type="caution">
    <text evidence="1">The sequence shown here is derived from an EMBL/GenBank/DDBJ whole genome shotgun (WGS) entry which is preliminary data.</text>
</comment>
<evidence type="ECO:0000313" key="2">
    <source>
        <dbReference type="Proteomes" id="UP001054837"/>
    </source>
</evidence>
<gene>
    <name evidence="1" type="ORF">CDAR_369611</name>
</gene>